<reference evidence="2" key="1">
    <citation type="submission" date="2023-12" db="EMBL/GenBank/DDBJ databases">
        <title>Novel species in genus Nocardioides.</title>
        <authorList>
            <person name="Zhou H."/>
        </authorList>
    </citation>
    <scope>NUCLEOTIDE SEQUENCE [LARGE SCALE GENOMIC DNA]</scope>
    <source>
        <strain evidence="2">HM61</strain>
    </source>
</reference>
<organism evidence="1 2">
    <name type="scientific">Nocardioides bizhenqiangii</name>
    <dbReference type="NCBI Taxonomy" id="3095076"/>
    <lineage>
        <taxon>Bacteria</taxon>
        <taxon>Bacillati</taxon>
        <taxon>Actinomycetota</taxon>
        <taxon>Actinomycetes</taxon>
        <taxon>Propionibacteriales</taxon>
        <taxon>Nocardioidaceae</taxon>
        <taxon>Nocardioides</taxon>
    </lineage>
</organism>
<keyword evidence="2" id="KW-1185">Reference proteome</keyword>
<dbReference type="RefSeq" id="WP_322938411.1">
    <property type="nucleotide sequence ID" value="NZ_CP141059.1"/>
</dbReference>
<accession>A0ABZ0ZXB8</accession>
<evidence type="ECO:0000313" key="2">
    <source>
        <dbReference type="Proteomes" id="UP001327225"/>
    </source>
</evidence>
<gene>
    <name evidence="1" type="ORF">SHK19_08670</name>
</gene>
<dbReference type="EMBL" id="CP141059">
    <property type="protein sequence ID" value="WQQ28292.1"/>
    <property type="molecule type" value="Genomic_DNA"/>
</dbReference>
<proteinExistence type="predicted"/>
<name>A0ABZ0ZXB8_9ACTN</name>
<dbReference type="Proteomes" id="UP001327225">
    <property type="component" value="Chromosome"/>
</dbReference>
<evidence type="ECO:0000313" key="1">
    <source>
        <dbReference type="EMBL" id="WQQ28292.1"/>
    </source>
</evidence>
<sequence length="80" mass="8887">MDDAEERTRSVIAQAFDRYRQYHETLAPDELERVEMLGRLGREVASELGGEVSSAAVPQRDGLVRVCLWYAAAAPLPEPA</sequence>
<protein>
    <submittedName>
        <fullName evidence="1">Uncharacterized protein</fullName>
    </submittedName>
</protein>